<dbReference type="EMBL" id="MTYJ01000049">
    <property type="protein sequence ID" value="OQV18435.1"/>
    <property type="molecule type" value="Genomic_DNA"/>
</dbReference>
<reference evidence="4" key="1">
    <citation type="submission" date="2017-01" db="EMBL/GenBank/DDBJ databases">
        <title>Comparative genomics of anhydrobiosis in the tardigrade Hypsibius dujardini.</title>
        <authorList>
            <person name="Yoshida Y."/>
            <person name="Koutsovoulos G."/>
            <person name="Laetsch D."/>
            <person name="Stevens L."/>
            <person name="Kumar S."/>
            <person name="Horikawa D."/>
            <person name="Ishino K."/>
            <person name="Komine S."/>
            <person name="Tomita M."/>
            <person name="Blaxter M."/>
            <person name="Arakawa K."/>
        </authorList>
    </citation>
    <scope>NUCLEOTIDE SEQUENCE [LARGE SCALE GENOMIC DNA]</scope>
    <source>
        <strain evidence="4">Z151</strain>
    </source>
</reference>
<dbReference type="SUPFAM" id="SSF50729">
    <property type="entry name" value="PH domain-like"/>
    <property type="match status" value="1"/>
</dbReference>
<dbReference type="GO" id="GO:0016020">
    <property type="term" value="C:membrane"/>
    <property type="evidence" value="ECO:0007669"/>
    <property type="project" value="TreeGrafter"/>
</dbReference>
<dbReference type="PROSITE" id="PS51339">
    <property type="entry name" value="PPASE_MYOTUBULARIN"/>
    <property type="match status" value="1"/>
</dbReference>
<evidence type="ECO:0000313" key="3">
    <source>
        <dbReference type="EMBL" id="OQV18435.1"/>
    </source>
</evidence>
<dbReference type="Pfam" id="PF06602">
    <property type="entry name" value="Myotub-related"/>
    <property type="match status" value="2"/>
</dbReference>
<dbReference type="SUPFAM" id="SSF52799">
    <property type="entry name" value="(Phosphotyrosine protein) phosphatases II"/>
    <property type="match status" value="1"/>
</dbReference>
<evidence type="ECO:0000313" key="4">
    <source>
        <dbReference type="Proteomes" id="UP000192578"/>
    </source>
</evidence>
<gene>
    <name evidence="3" type="ORF">BV898_07446</name>
</gene>
<comment type="similarity">
    <text evidence="1">Belongs to the protein-tyrosine phosphatase family. Non-receptor class myotubularin subfamily.</text>
</comment>
<name>A0A1W0WTC6_HYPEX</name>
<organism evidence="3 4">
    <name type="scientific">Hypsibius exemplaris</name>
    <name type="common">Freshwater tardigrade</name>
    <dbReference type="NCBI Taxonomy" id="2072580"/>
    <lineage>
        <taxon>Eukaryota</taxon>
        <taxon>Metazoa</taxon>
        <taxon>Ecdysozoa</taxon>
        <taxon>Tardigrada</taxon>
        <taxon>Eutardigrada</taxon>
        <taxon>Parachela</taxon>
        <taxon>Hypsibioidea</taxon>
        <taxon>Hypsibiidae</taxon>
        <taxon>Hypsibius</taxon>
    </lineage>
</organism>
<keyword evidence="4" id="KW-1185">Reference proteome</keyword>
<dbReference type="GO" id="GO:0005737">
    <property type="term" value="C:cytoplasm"/>
    <property type="evidence" value="ECO:0007669"/>
    <property type="project" value="TreeGrafter"/>
</dbReference>
<sequence length="681" mass="77144">MELGTLQKSTSSKMSKHIPSFRSYYNAFGQNGHKKGLSNGDHLEVVEAQPDIKILPQLLPGEVVIARAQGVHVFQPLSTNNQGQIGELYVTNFKLSFQTITFPEYRRSHYADLQDFWHPWSRGLIDIPLASIAGLFRVAKNGRRKPLKIGPLKKIVVVTKNFRIETFSFLQSSSTDSHGVASALAGYVFPVEKERLFVFSQESSAKEKESPMRAQHVQFSVRNDWIVELSRLSCRTDDWRISQANEDFHLCQNLPKCFVVPAAVGDDSQLETLCVQLTATDDRRPCIWCWSSPVTGSALCRMSSDSPDETMSRAVQQMHPKKHPPRIMDVSIFCPSVKDLKKSFELWRDAFLVESTTALESSDDKWFSEMDSSKWMQNISRCLELTRMSMLEIEQGVSVILKEPGDRDLNCVMSALIQLCLDPSSRTLIGFQRLIEKEFVALGHRFQERLGLVRTDPEKEAPVFLFFLDCVFQLTVQYPASFEFTDVYLILLYDSSLMGAFRTFSMNCQRDFLSSRKGATSTAYPSAWQLDLTAKQNLTNRLYHSFDLLNRLSTTVPIIAAASPVTENLTPNSVIPFLTVWKHCYFRFIPPLALRGGIEQKMDKFIYRACDELESLCREIGMGSGGMAVIREEDGVSVDGDGQDSRGDEMRNEVIRRRADLVRPFTAHTAVASQSLMTFQK</sequence>
<dbReference type="PANTHER" id="PTHR10807">
    <property type="entry name" value="MYOTUBULARIN-RELATED"/>
    <property type="match status" value="1"/>
</dbReference>
<dbReference type="InterPro" id="IPR011993">
    <property type="entry name" value="PH-like_dom_sf"/>
</dbReference>
<dbReference type="Gene3D" id="2.30.29.30">
    <property type="entry name" value="Pleckstrin-homology domain (PH domain)/Phosphotyrosine-binding domain (PTB)"/>
    <property type="match status" value="1"/>
</dbReference>
<dbReference type="Proteomes" id="UP000192578">
    <property type="component" value="Unassembled WGS sequence"/>
</dbReference>
<dbReference type="InterPro" id="IPR030564">
    <property type="entry name" value="Myotubularin"/>
</dbReference>
<accession>A0A1W0WTC6</accession>
<proteinExistence type="inferred from homology"/>
<dbReference type="OrthoDB" id="271628at2759"/>
<evidence type="ECO:0000256" key="1">
    <source>
        <dbReference type="ARBA" id="ARBA00007471"/>
    </source>
</evidence>
<evidence type="ECO:0000259" key="2">
    <source>
        <dbReference type="PROSITE" id="PS51339"/>
    </source>
</evidence>
<dbReference type="GO" id="GO:0046856">
    <property type="term" value="P:phosphatidylinositol dephosphorylation"/>
    <property type="evidence" value="ECO:0007669"/>
    <property type="project" value="TreeGrafter"/>
</dbReference>
<comment type="caution">
    <text evidence="3">The sequence shown here is derived from an EMBL/GenBank/DDBJ whole genome shotgun (WGS) entry which is preliminary data.</text>
</comment>
<protein>
    <submittedName>
        <fullName evidence="3">Myotubularin-related protein 10-B</fullName>
    </submittedName>
</protein>
<dbReference type="InterPro" id="IPR029021">
    <property type="entry name" value="Prot-tyrosine_phosphatase-like"/>
</dbReference>
<feature type="domain" description="Myotubularin phosphatase" evidence="2">
    <location>
        <begin position="219"/>
        <end position="585"/>
    </location>
</feature>
<dbReference type="PANTHER" id="PTHR10807:SF110">
    <property type="entry name" value="FI17948P1"/>
    <property type="match status" value="1"/>
</dbReference>
<dbReference type="InterPro" id="IPR010569">
    <property type="entry name" value="Myotubularin-like_Pase_dom"/>
</dbReference>
<dbReference type="AlphaFoldDB" id="A0A1W0WTC6"/>